<evidence type="ECO:0000256" key="5">
    <source>
        <dbReference type="ARBA" id="ARBA00023237"/>
    </source>
</evidence>
<dbReference type="EMBL" id="CP001681">
    <property type="protein sequence ID" value="ACU02948.1"/>
    <property type="molecule type" value="Genomic_DNA"/>
</dbReference>
<dbReference type="STRING" id="485917.Phep_0726"/>
<organism evidence="8 9">
    <name type="scientific">Pedobacter heparinus (strain ATCC 13125 / DSM 2366 / CIP 104194 / JCM 7457 / NBRC 12017 / NCIMB 9290 / NRRL B-14731 / HIM 762-3)</name>
    <dbReference type="NCBI Taxonomy" id="485917"/>
    <lineage>
        <taxon>Bacteria</taxon>
        <taxon>Pseudomonadati</taxon>
        <taxon>Bacteroidota</taxon>
        <taxon>Sphingobacteriia</taxon>
        <taxon>Sphingobacteriales</taxon>
        <taxon>Sphingobacteriaceae</taxon>
        <taxon>Pedobacter</taxon>
    </lineage>
</organism>
<evidence type="ECO:0000256" key="3">
    <source>
        <dbReference type="ARBA" id="ARBA00022729"/>
    </source>
</evidence>
<evidence type="ECO:0000256" key="1">
    <source>
        <dbReference type="ARBA" id="ARBA00004442"/>
    </source>
</evidence>
<dbReference type="InterPro" id="IPR012944">
    <property type="entry name" value="SusD_RagB_dom"/>
</dbReference>
<comment type="subcellular location">
    <subcellularLocation>
        <location evidence="1">Cell outer membrane</location>
    </subcellularLocation>
</comment>
<dbReference type="KEGG" id="phe:Phep_0726"/>
<dbReference type="RefSeq" id="WP_012780894.1">
    <property type="nucleotide sequence ID" value="NC_013061.1"/>
</dbReference>
<gene>
    <name evidence="8" type="ordered locus">Phep_0726</name>
</gene>
<feature type="domain" description="RagB/SusD" evidence="6">
    <location>
        <begin position="329"/>
        <end position="403"/>
    </location>
</feature>
<keyword evidence="3" id="KW-0732">Signal</keyword>
<dbReference type="GO" id="GO:0009279">
    <property type="term" value="C:cell outer membrane"/>
    <property type="evidence" value="ECO:0007669"/>
    <property type="project" value="UniProtKB-SubCell"/>
</dbReference>
<dbReference type="Gene3D" id="1.25.40.390">
    <property type="match status" value="1"/>
</dbReference>
<sequence length="448" mass="49973">MKRILYILLLNILFCGCGKLTNVLDVDPPNNLTPENVAKNKEGLRNLLNGAYAQLHNQNYYLHVEAIPATLGGTMQRGASFPDVQYQDNNLNQTIANVNNLWMAFYKMINQANWVIQLANELPAGEISDIEKEQIIAQAQGLRGMATFDALRFFGQYYDVNSPYGVLVRTEVVDFTNRHLKRSTVAETYTQVLTDLDEAIAKAPNFTKPIYISKTAAKAFKARVMLYKGDYAMAAQLAEQVITDGTRSLSPTFARVFSDGFNSSELIFMRATDAVTYTADRKKLTYSNGGVLVSAWLKTFMAGDPRAALSFNATSNLVLKVNNTTFFAPTYFIRMAEMYLIKAEGLARTDAALADAKIPLQTVRSRAFGTPQLSLATTKPALLDEIHAEIIKELCFENGSDWFANQRFDKIKTIKPKVTSVNQYILPIPQSEILSNNLFGPQNPGYEQ</sequence>
<dbReference type="eggNOG" id="COG3193">
    <property type="taxonomic scope" value="Bacteria"/>
</dbReference>
<dbReference type="Pfam" id="PF07980">
    <property type="entry name" value="SusD_RagB"/>
    <property type="match status" value="1"/>
</dbReference>
<dbReference type="SUPFAM" id="SSF48452">
    <property type="entry name" value="TPR-like"/>
    <property type="match status" value="1"/>
</dbReference>
<evidence type="ECO:0000313" key="9">
    <source>
        <dbReference type="Proteomes" id="UP000000852"/>
    </source>
</evidence>
<dbReference type="HOGENOM" id="CLU_015553_3_3_10"/>
<reference evidence="8 9" key="1">
    <citation type="journal article" date="2009" name="Stand. Genomic Sci.">
        <title>Complete genome sequence of Pedobacter heparinus type strain (HIM 762-3).</title>
        <authorList>
            <person name="Han C."/>
            <person name="Spring S."/>
            <person name="Lapidus A."/>
            <person name="Del Rio T.G."/>
            <person name="Tice H."/>
            <person name="Copeland A."/>
            <person name="Cheng J.F."/>
            <person name="Lucas S."/>
            <person name="Chen F."/>
            <person name="Nolan M."/>
            <person name="Bruce D."/>
            <person name="Goodwin L."/>
            <person name="Pitluck S."/>
            <person name="Ivanova N."/>
            <person name="Mavromatis K."/>
            <person name="Mikhailova N."/>
            <person name="Pati A."/>
            <person name="Chen A."/>
            <person name="Palaniappan K."/>
            <person name="Land M."/>
            <person name="Hauser L."/>
            <person name="Chang Y.J."/>
            <person name="Jeffries C.C."/>
            <person name="Saunders E."/>
            <person name="Chertkov O."/>
            <person name="Brettin T."/>
            <person name="Goker M."/>
            <person name="Rohde M."/>
            <person name="Bristow J."/>
            <person name="Eisen J.A."/>
            <person name="Markowitz V."/>
            <person name="Hugenholtz P."/>
            <person name="Kyrpides N.C."/>
            <person name="Klenk H.P."/>
            <person name="Detter J.C."/>
        </authorList>
    </citation>
    <scope>NUCLEOTIDE SEQUENCE [LARGE SCALE GENOMIC DNA]</scope>
    <source>
        <strain evidence="9">ATCC 13125 / DSM 2366 / CIP 104194 / JCM 7457 / NBRC 12017 / NCIMB 9290 / NRRL B-14731 / HIM 762-3</strain>
    </source>
</reference>
<dbReference type="Pfam" id="PF14322">
    <property type="entry name" value="SusD-like_3"/>
    <property type="match status" value="1"/>
</dbReference>
<evidence type="ECO:0000259" key="6">
    <source>
        <dbReference type="Pfam" id="PF07980"/>
    </source>
</evidence>
<feature type="domain" description="SusD-like N-terminal" evidence="7">
    <location>
        <begin position="24"/>
        <end position="226"/>
    </location>
</feature>
<evidence type="ECO:0000313" key="8">
    <source>
        <dbReference type="EMBL" id="ACU02948.1"/>
    </source>
</evidence>
<comment type="similarity">
    <text evidence="2">Belongs to the SusD family.</text>
</comment>
<dbReference type="InterPro" id="IPR011990">
    <property type="entry name" value="TPR-like_helical_dom_sf"/>
</dbReference>
<evidence type="ECO:0000256" key="4">
    <source>
        <dbReference type="ARBA" id="ARBA00023136"/>
    </source>
</evidence>
<keyword evidence="4" id="KW-0472">Membrane</keyword>
<proteinExistence type="inferred from homology"/>
<dbReference type="AlphaFoldDB" id="C6Y1H2"/>
<dbReference type="InterPro" id="IPR033985">
    <property type="entry name" value="SusD-like_N"/>
</dbReference>
<keyword evidence="9" id="KW-1185">Reference proteome</keyword>
<keyword evidence="5" id="KW-0998">Cell outer membrane</keyword>
<name>C6Y1H2_PEDHD</name>
<dbReference type="PROSITE" id="PS51257">
    <property type="entry name" value="PROKAR_LIPOPROTEIN"/>
    <property type="match status" value="1"/>
</dbReference>
<evidence type="ECO:0000256" key="2">
    <source>
        <dbReference type="ARBA" id="ARBA00006275"/>
    </source>
</evidence>
<evidence type="ECO:0000259" key="7">
    <source>
        <dbReference type="Pfam" id="PF14322"/>
    </source>
</evidence>
<accession>C6Y1H2</accession>
<protein>
    <submittedName>
        <fullName evidence="8">RagB/SusD domain protein</fullName>
    </submittedName>
</protein>
<dbReference type="Proteomes" id="UP000000852">
    <property type="component" value="Chromosome"/>
</dbReference>
<dbReference type="OrthoDB" id="5694214at2"/>